<evidence type="ECO:0000259" key="2">
    <source>
        <dbReference type="Pfam" id="PF13598"/>
    </source>
</evidence>
<evidence type="ECO:0000313" key="5">
    <source>
        <dbReference type="WBParaSite" id="sdigi.contig79.g3823.t1"/>
    </source>
</evidence>
<dbReference type="AlphaFoldDB" id="A0A915Q7C8"/>
<organism evidence="4 5">
    <name type="scientific">Setaria digitata</name>
    <dbReference type="NCBI Taxonomy" id="48799"/>
    <lineage>
        <taxon>Eukaryota</taxon>
        <taxon>Metazoa</taxon>
        <taxon>Ecdysozoa</taxon>
        <taxon>Nematoda</taxon>
        <taxon>Chromadorea</taxon>
        <taxon>Rhabditida</taxon>
        <taxon>Spirurina</taxon>
        <taxon>Spiruromorpha</taxon>
        <taxon>Filarioidea</taxon>
        <taxon>Setariidae</taxon>
        <taxon>Setaria</taxon>
    </lineage>
</organism>
<name>A0A915Q7C8_9BILA</name>
<accession>A0A915Q7C8</accession>
<reference evidence="5" key="1">
    <citation type="submission" date="2022-11" db="UniProtKB">
        <authorList>
            <consortium name="WormBaseParasite"/>
        </authorList>
    </citation>
    <scope>IDENTIFICATION</scope>
</reference>
<dbReference type="PANTHER" id="PTHR31005">
    <property type="entry name" value="DUF4139 DOMAIN-CONTAINING PROTEIN"/>
    <property type="match status" value="1"/>
</dbReference>
<dbReference type="InterPro" id="IPR011935">
    <property type="entry name" value="CHP02231"/>
</dbReference>
<feature type="coiled-coil region" evidence="1">
    <location>
        <begin position="91"/>
        <end position="118"/>
    </location>
</feature>
<feature type="domain" description="DUF4140" evidence="3">
    <location>
        <begin position="23"/>
        <end position="122"/>
    </location>
</feature>
<evidence type="ECO:0000259" key="3">
    <source>
        <dbReference type="Pfam" id="PF13600"/>
    </source>
</evidence>
<dbReference type="NCBIfam" id="TIGR02231">
    <property type="entry name" value="mucoidy inhibitor MuiA family protein"/>
    <property type="match status" value="1"/>
</dbReference>
<sequence length="577" mass="65202">MVTEAAVIAVHKFQSYNLEIHSVTIYNDFAIVKRKITTTLKTGLNEIIIENISPMADKDSIMINGHGDAIIHGIKVDSVPVLPDESSAPRLQQLKNEIKELKNQKRLLNDRQRVLGKNEQLLDSVFEKVSGTMVQLKDNEGKCETTLDHMFENITRLISFHDQKHFEINKNIRDIDEEIHEIDQKLRKIHDQINLSEESDISARNVCIMLKSENDNIVDLNISYQVSNASWEPIYAIEVGSATNTFKITYFGNIRQNTGEDWTNAPLILSTAQSAFSTEIPRLGTLIAEIRKTSPRLFPGNSSPQTAMFRKSSLRRQTVGVDNYKNHIEFQMAQQPELLHAPVASTESVTSAVFTIAKPISIRSDSNDHKVVIANITLTPILCFESIPCKSTNVYLTAYATNESLMPFLAGQAFIYLDDNFVTKSSLKAVSPGERFKCSLGVDPAIKIEYKPVNKYTIETGLMTKSETTMNEQKILIRNTKSTVIFIAIHEHMPKSTDEKIKIKLFLPELDKKDGEIGISDMISTKVGAHIDANHNLTWIKKIEPNMEEVLLIKWSIERPKEEVITFHEVFSFGNLD</sequence>
<dbReference type="Pfam" id="PF13600">
    <property type="entry name" value="DUF4140"/>
    <property type="match status" value="1"/>
</dbReference>
<dbReference type="Proteomes" id="UP000887581">
    <property type="component" value="Unplaced"/>
</dbReference>
<dbReference type="Pfam" id="PF13598">
    <property type="entry name" value="DUF4139"/>
    <property type="match status" value="1"/>
</dbReference>
<keyword evidence="1" id="KW-0175">Coiled coil</keyword>
<evidence type="ECO:0000313" key="4">
    <source>
        <dbReference type="Proteomes" id="UP000887581"/>
    </source>
</evidence>
<dbReference type="WBParaSite" id="sdigi.contig79.g3823.t1">
    <property type="protein sequence ID" value="sdigi.contig79.g3823.t1"/>
    <property type="gene ID" value="sdigi.contig79.g3823"/>
</dbReference>
<dbReference type="InterPro" id="IPR025554">
    <property type="entry name" value="DUF4140"/>
</dbReference>
<protein>
    <submittedName>
        <fullName evidence="5">DUF4139 domain-containing protein</fullName>
    </submittedName>
</protein>
<keyword evidence="4" id="KW-1185">Reference proteome</keyword>
<dbReference type="PANTHER" id="PTHR31005:SF8">
    <property type="entry name" value="DUF4139 DOMAIN-CONTAINING PROTEIN"/>
    <property type="match status" value="1"/>
</dbReference>
<proteinExistence type="predicted"/>
<evidence type="ECO:0000256" key="1">
    <source>
        <dbReference type="SAM" id="Coils"/>
    </source>
</evidence>
<feature type="domain" description="DUF4139" evidence="2">
    <location>
        <begin position="220"/>
        <end position="561"/>
    </location>
</feature>
<dbReference type="InterPro" id="IPR037291">
    <property type="entry name" value="DUF4139"/>
</dbReference>